<sequence>MYGRSPRLTCFTGGSTSSNLGPGSYEVSHYQTVSSDGYAPFLSLTKRQSLFHRSSDALTTPGPGQYNALLKSHVVGGQSLKSRSERFKEKDSFVPGPGAYDLSVTTTKPKVTSRKESTKAVVPYRVKFVQQPGIPSIPSPGQSYGYEENSQGMLCKQSAPEKDDTLGPAFYNPVQVEKSSSQKYKGIHFGNRTGKRKDQKVIEGPGPGHYDPDAHNAPCYENLNLRKERSRAELVIPRYHEIVTLQEEKKGVPGPGQYYIKSQFEKTSSPYGAPLVHSPPFLSQAERFTPVKEVAPPVGTYNDPRCALELLQKTSGLKKSGFGLTAMRFVSEKRKPSTPGPGAYNIFDYGLAQESVKKAILESTRKGAFGSSARRSPIFVNKADMYVPGPAEYQVEKKSEELYKRQQMAVFKSETKRLSTPPMIMMCSLHSVDFRAAGQQMPFGSITAAHVRGTFTLTRQPQSAGDSSCHIPIRVSLQEAEPALTSNSFSQTGLESERPIDVPRQAGGAGDCDTPPPSLYNVREAYESAYGHAHYTPPRNEDAKRRQGSFLSAAPRRLTLVHSSPNVPGPGHYNPEVKSSARLTLIGSHEDRFKSHKDTTPGPGAYQTETAVRTEKGPVLGGVGQLRVIGLALAGLLGLGRRESGGEWKGKRTHPVARLSAYASPGMAVLYVHLCPAVVSLARFLICCGVTGEVPHLLCVTGEVPHLCSARSHWRGSSSVTGEVPHLSLVRFLICVLLWCHCVLCVTGDVPHLFLVHRRHR</sequence>
<gene>
    <name evidence="1" type="ORF">ACEWY4_011540</name>
</gene>
<reference evidence="1 2" key="1">
    <citation type="submission" date="2024-09" db="EMBL/GenBank/DDBJ databases">
        <title>A chromosome-level genome assembly of Gray's grenadier anchovy, Coilia grayii.</title>
        <authorList>
            <person name="Fu Z."/>
        </authorList>
    </citation>
    <scope>NUCLEOTIDE SEQUENCE [LARGE SCALE GENOMIC DNA]</scope>
    <source>
        <strain evidence="1">G4</strain>
        <tissue evidence="1">Muscle</tissue>
    </source>
</reference>
<accession>A0ABD1JXX0</accession>
<proteinExistence type="predicted"/>
<name>A0ABD1JXX0_9TELE</name>
<organism evidence="1 2">
    <name type="scientific">Coilia grayii</name>
    <name type="common">Gray's grenadier anchovy</name>
    <dbReference type="NCBI Taxonomy" id="363190"/>
    <lineage>
        <taxon>Eukaryota</taxon>
        <taxon>Metazoa</taxon>
        <taxon>Chordata</taxon>
        <taxon>Craniata</taxon>
        <taxon>Vertebrata</taxon>
        <taxon>Euteleostomi</taxon>
        <taxon>Actinopterygii</taxon>
        <taxon>Neopterygii</taxon>
        <taxon>Teleostei</taxon>
        <taxon>Clupei</taxon>
        <taxon>Clupeiformes</taxon>
        <taxon>Clupeoidei</taxon>
        <taxon>Engraulidae</taxon>
        <taxon>Coilinae</taxon>
        <taxon>Coilia</taxon>
    </lineage>
</organism>
<comment type="caution">
    <text evidence="1">The sequence shown here is derived from an EMBL/GenBank/DDBJ whole genome shotgun (WGS) entry which is preliminary data.</text>
</comment>
<dbReference type="PANTHER" id="PTHR21580:SF60">
    <property type="entry name" value="SPERM-TAIL PG-RICH REPEAT-CONTAINING PROTEIN 2"/>
    <property type="match status" value="1"/>
</dbReference>
<protein>
    <recommendedName>
        <fullName evidence="3">Sperm-tail PG-rich repeat-containing protein 2</fullName>
    </recommendedName>
</protein>
<evidence type="ECO:0000313" key="1">
    <source>
        <dbReference type="EMBL" id="KAL2091742.1"/>
    </source>
</evidence>
<dbReference type="EMBL" id="JBHFQA010000010">
    <property type="protein sequence ID" value="KAL2091742.1"/>
    <property type="molecule type" value="Genomic_DNA"/>
</dbReference>
<keyword evidence="2" id="KW-1185">Reference proteome</keyword>
<evidence type="ECO:0000313" key="2">
    <source>
        <dbReference type="Proteomes" id="UP001591681"/>
    </source>
</evidence>
<dbReference type="InterPro" id="IPR051291">
    <property type="entry name" value="CIMAP"/>
</dbReference>
<dbReference type="AlphaFoldDB" id="A0ABD1JXX0"/>
<dbReference type="Proteomes" id="UP001591681">
    <property type="component" value="Unassembled WGS sequence"/>
</dbReference>
<dbReference type="InterPro" id="IPR010736">
    <property type="entry name" value="SHIPPO-rpt"/>
</dbReference>
<dbReference type="Pfam" id="PF07004">
    <property type="entry name" value="SHIPPO-rpt"/>
    <property type="match status" value="9"/>
</dbReference>
<evidence type="ECO:0008006" key="3">
    <source>
        <dbReference type="Google" id="ProtNLM"/>
    </source>
</evidence>
<dbReference type="PANTHER" id="PTHR21580">
    <property type="entry name" value="SHIPPO-1-RELATED"/>
    <property type="match status" value="1"/>
</dbReference>